<evidence type="ECO:0000313" key="1">
    <source>
        <dbReference type="EMBL" id="EJF57420.1"/>
    </source>
</evidence>
<organism evidence="1 2">
    <name type="scientific">Dichomitus squalens (strain LYAD-421)</name>
    <name type="common">Western red white-rot fungus</name>
    <dbReference type="NCBI Taxonomy" id="732165"/>
    <lineage>
        <taxon>Eukaryota</taxon>
        <taxon>Fungi</taxon>
        <taxon>Dikarya</taxon>
        <taxon>Basidiomycota</taxon>
        <taxon>Agaricomycotina</taxon>
        <taxon>Agaricomycetes</taxon>
        <taxon>Polyporales</taxon>
        <taxon>Polyporaceae</taxon>
        <taxon>Dichomitus</taxon>
    </lineage>
</organism>
<dbReference type="KEGG" id="dsq:DICSQDRAFT_173973"/>
<accession>R7SNV9</accession>
<protein>
    <submittedName>
        <fullName evidence="1">Uncharacterized protein</fullName>
    </submittedName>
</protein>
<dbReference type="EMBL" id="JH719451">
    <property type="protein sequence ID" value="EJF57420.1"/>
    <property type="molecule type" value="Genomic_DNA"/>
</dbReference>
<name>R7SNV9_DICSQ</name>
<sequence length="71" mass="8284">MHMVFFEPKMRGDYYPYLAELTFLTPQEELGKASPKAHRFVYMYSPLPLQSILTPTGMFVLRVCRLKGALR</sequence>
<gene>
    <name evidence="1" type="ORF">DICSQDRAFT_173973</name>
</gene>
<evidence type="ECO:0000313" key="2">
    <source>
        <dbReference type="Proteomes" id="UP000053319"/>
    </source>
</evidence>
<proteinExistence type="predicted"/>
<dbReference type="AlphaFoldDB" id="R7SNV9"/>
<dbReference type="RefSeq" id="XP_007369829.1">
    <property type="nucleotide sequence ID" value="XM_007369767.1"/>
</dbReference>
<reference evidence="1 2" key="1">
    <citation type="journal article" date="2012" name="Science">
        <title>The Paleozoic origin of enzymatic lignin decomposition reconstructed from 31 fungal genomes.</title>
        <authorList>
            <person name="Floudas D."/>
            <person name="Binder M."/>
            <person name="Riley R."/>
            <person name="Barry K."/>
            <person name="Blanchette R.A."/>
            <person name="Henrissat B."/>
            <person name="Martinez A.T."/>
            <person name="Otillar R."/>
            <person name="Spatafora J.W."/>
            <person name="Yadav J.S."/>
            <person name="Aerts A."/>
            <person name="Benoit I."/>
            <person name="Boyd A."/>
            <person name="Carlson A."/>
            <person name="Copeland A."/>
            <person name="Coutinho P.M."/>
            <person name="de Vries R.P."/>
            <person name="Ferreira P."/>
            <person name="Findley K."/>
            <person name="Foster B."/>
            <person name="Gaskell J."/>
            <person name="Glotzer D."/>
            <person name="Gorecki P."/>
            <person name="Heitman J."/>
            <person name="Hesse C."/>
            <person name="Hori C."/>
            <person name="Igarashi K."/>
            <person name="Jurgens J.A."/>
            <person name="Kallen N."/>
            <person name="Kersten P."/>
            <person name="Kohler A."/>
            <person name="Kuees U."/>
            <person name="Kumar T.K.A."/>
            <person name="Kuo A."/>
            <person name="LaButti K."/>
            <person name="Larrondo L.F."/>
            <person name="Lindquist E."/>
            <person name="Ling A."/>
            <person name="Lombard V."/>
            <person name="Lucas S."/>
            <person name="Lundell T."/>
            <person name="Martin R."/>
            <person name="McLaughlin D.J."/>
            <person name="Morgenstern I."/>
            <person name="Morin E."/>
            <person name="Murat C."/>
            <person name="Nagy L.G."/>
            <person name="Nolan M."/>
            <person name="Ohm R.A."/>
            <person name="Patyshakuliyeva A."/>
            <person name="Rokas A."/>
            <person name="Ruiz-Duenas F.J."/>
            <person name="Sabat G."/>
            <person name="Salamov A."/>
            <person name="Samejima M."/>
            <person name="Schmutz J."/>
            <person name="Slot J.C."/>
            <person name="St John F."/>
            <person name="Stenlid J."/>
            <person name="Sun H."/>
            <person name="Sun S."/>
            <person name="Syed K."/>
            <person name="Tsang A."/>
            <person name="Wiebenga A."/>
            <person name="Young D."/>
            <person name="Pisabarro A."/>
            <person name="Eastwood D.C."/>
            <person name="Martin F."/>
            <person name="Cullen D."/>
            <person name="Grigoriev I.V."/>
            <person name="Hibbett D.S."/>
        </authorList>
    </citation>
    <scope>NUCLEOTIDE SEQUENCE [LARGE SCALE GENOMIC DNA]</scope>
    <source>
        <strain evidence="1 2">LYAD-421 SS1</strain>
    </source>
</reference>
<dbReference type="HOGENOM" id="CLU_2739983_0_0_1"/>
<dbReference type="GeneID" id="18839858"/>
<dbReference type="Proteomes" id="UP000053319">
    <property type="component" value="Unassembled WGS sequence"/>
</dbReference>